<comment type="caution">
    <text evidence="8">The sequence shown here is derived from an EMBL/GenBank/DDBJ whole genome shotgun (WGS) entry which is preliminary data.</text>
</comment>
<name>A0ABV1E1F2_9FIRM</name>
<dbReference type="SUPFAM" id="SSF53756">
    <property type="entry name" value="UDP-Glycosyltransferase/glycogen phosphorylase"/>
    <property type="match status" value="1"/>
</dbReference>
<evidence type="ECO:0000256" key="1">
    <source>
        <dbReference type="ARBA" id="ARBA00001933"/>
    </source>
</evidence>
<keyword evidence="5 7" id="KW-0663">Pyridoxal phosphate</keyword>
<evidence type="ECO:0000256" key="2">
    <source>
        <dbReference type="ARBA" id="ARBA00006047"/>
    </source>
</evidence>
<dbReference type="PANTHER" id="PTHR11468:SF3">
    <property type="entry name" value="GLYCOGEN PHOSPHORYLASE, LIVER FORM"/>
    <property type="match status" value="1"/>
</dbReference>
<dbReference type="PANTHER" id="PTHR11468">
    <property type="entry name" value="GLYCOGEN PHOSPHORYLASE"/>
    <property type="match status" value="1"/>
</dbReference>
<comment type="cofactor">
    <cofactor evidence="1 7">
        <name>pyridoxal 5'-phosphate</name>
        <dbReference type="ChEBI" id="CHEBI:597326"/>
    </cofactor>
</comment>
<dbReference type="InterPro" id="IPR000811">
    <property type="entry name" value="Glyco_trans_35"/>
</dbReference>
<organism evidence="8 9">
    <name type="scientific">Solibaculum intestinale</name>
    <dbReference type="NCBI Taxonomy" id="3133165"/>
    <lineage>
        <taxon>Bacteria</taxon>
        <taxon>Bacillati</taxon>
        <taxon>Bacillota</taxon>
        <taxon>Clostridia</taxon>
        <taxon>Eubacteriales</taxon>
        <taxon>Oscillospiraceae</taxon>
        <taxon>Solibaculum</taxon>
    </lineage>
</organism>
<evidence type="ECO:0000256" key="5">
    <source>
        <dbReference type="ARBA" id="ARBA00022898"/>
    </source>
</evidence>
<comment type="function">
    <text evidence="7">Allosteric enzyme that catalyzes the rate-limiting step in glycogen catabolism, the phosphorolytic cleavage of glycogen to produce glucose-1-phosphate, and plays a central role in maintaining cellular and organismal glucose homeostasis.</text>
</comment>
<dbReference type="InterPro" id="IPR011833">
    <property type="entry name" value="Glycg_phsphrylas"/>
</dbReference>
<dbReference type="EMBL" id="JBBMFD010000003">
    <property type="protein sequence ID" value="MEQ2439858.1"/>
    <property type="molecule type" value="Genomic_DNA"/>
</dbReference>
<evidence type="ECO:0000256" key="6">
    <source>
        <dbReference type="ARBA" id="ARBA00023277"/>
    </source>
</evidence>
<evidence type="ECO:0000256" key="3">
    <source>
        <dbReference type="ARBA" id="ARBA00022676"/>
    </source>
</evidence>
<keyword evidence="6 7" id="KW-0119">Carbohydrate metabolism</keyword>
<evidence type="ECO:0000256" key="7">
    <source>
        <dbReference type="RuleBase" id="RU000587"/>
    </source>
</evidence>
<dbReference type="Gene3D" id="3.40.50.2000">
    <property type="entry name" value="Glycogen Phosphorylase B"/>
    <property type="match status" value="2"/>
</dbReference>
<evidence type="ECO:0000313" key="9">
    <source>
        <dbReference type="Proteomes" id="UP001489509"/>
    </source>
</evidence>
<keyword evidence="3 7" id="KW-0328">Glycosyltransferase</keyword>
<keyword evidence="4 7" id="KW-0808">Transferase</keyword>
<keyword evidence="9" id="KW-1185">Reference proteome</keyword>
<dbReference type="Proteomes" id="UP001489509">
    <property type="component" value="Unassembled WGS sequence"/>
</dbReference>
<evidence type="ECO:0000313" key="8">
    <source>
        <dbReference type="EMBL" id="MEQ2439858.1"/>
    </source>
</evidence>
<proteinExistence type="inferred from homology"/>
<dbReference type="RefSeq" id="WP_349218124.1">
    <property type="nucleotide sequence ID" value="NZ_JBBMFD010000003.1"/>
</dbReference>
<reference evidence="8 9" key="1">
    <citation type="submission" date="2024-03" db="EMBL/GenBank/DDBJ databases">
        <title>Human intestinal bacterial collection.</title>
        <authorList>
            <person name="Pauvert C."/>
            <person name="Hitch T.C.A."/>
            <person name="Clavel T."/>
        </authorList>
    </citation>
    <scope>NUCLEOTIDE SEQUENCE [LARGE SCALE GENOMIC DNA]</scope>
    <source>
        <strain evidence="8 9">CLA-JM-H44</strain>
    </source>
</reference>
<dbReference type="PIRSF" id="PIRSF000460">
    <property type="entry name" value="Pprylas_GlgP"/>
    <property type="match status" value="1"/>
</dbReference>
<evidence type="ECO:0000256" key="4">
    <source>
        <dbReference type="ARBA" id="ARBA00022679"/>
    </source>
</evidence>
<protein>
    <recommendedName>
        <fullName evidence="7">Alpha-1,4 glucan phosphorylase</fullName>
        <ecNumber evidence="7">2.4.1.1</ecNumber>
    </recommendedName>
</protein>
<accession>A0ABV1E1F2</accession>
<dbReference type="CDD" id="cd04300">
    <property type="entry name" value="GT35_Glycogen_Phosphorylase"/>
    <property type="match status" value="1"/>
</dbReference>
<gene>
    <name evidence="8" type="ORF">WMO26_03345</name>
</gene>
<dbReference type="NCBIfam" id="TIGR02093">
    <property type="entry name" value="P_ylase"/>
    <property type="match status" value="1"/>
</dbReference>
<dbReference type="Pfam" id="PF00343">
    <property type="entry name" value="Phosphorylase"/>
    <property type="match status" value="1"/>
</dbReference>
<dbReference type="EC" id="2.4.1.1" evidence="7"/>
<comment type="similarity">
    <text evidence="2 7">Belongs to the glycogen phosphorylase family.</text>
</comment>
<dbReference type="GO" id="GO:0004645">
    <property type="term" value="F:1,4-alpha-oligoglucan phosphorylase activity"/>
    <property type="evidence" value="ECO:0007669"/>
    <property type="project" value="UniProtKB-EC"/>
</dbReference>
<comment type="catalytic activity">
    <reaction evidence="7">
        <text>[(1-&gt;4)-alpha-D-glucosyl](n) + phosphate = [(1-&gt;4)-alpha-D-glucosyl](n-1) + alpha-D-glucose 1-phosphate</text>
        <dbReference type="Rhea" id="RHEA:41732"/>
        <dbReference type="Rhea" id="RHEA-COMP:9584"/>
        <dbReference type="Rhea" id="RHEA-COMP:9586"/>
        <dbReference type="ChEBI" id="CHEBI:15444"/>
        <dbReference type="ChEBI" id="CHEBI:43474"/>
        <dbReference type="ChEBI" id="CHEBI:58601"/>
        <dbReference type="EC" id="2.4.1.1"/>
    </reaction>
</comment>
<sequence>MKNPISAAQMTEIITAKLSHNFGVTPQEATNEHIYLALALVVRDLVQNLRRDFEEDVRKKQGKQVYYLCMEFLMGRSLKNNIYNLGLCHVVDEALKSFEVKTETLYEMEPDAGLGNGGLGRLAACFLDALATGGYPAMGYSLRYEFGIFRQKIVDGWQTELPDNWLPGGDVWLIPRPEQTRIIKFEGQVKDWWDGSYHQVEHINYTSVEAVPYDMYVPGKDGEGVSVLRLWEARAPGLDMNLFNQGDYLRAMEQNSMAEAITKVLYPSDNHREGKSLRLRQQYFLVSASIQDIIYRHLSEYSSLHNLPEKAAIQLNDTHPALAIPELMRIMLDECGFGWDEAWDIVTKTINYTNHTVMKEALEVWPEDLFAQLLPRIHQIVQEINNREGAQMMTATGGNTQMVSDMAVISYQMVKMANLSVLGSSSVNGVSKLHSQIVKDTVFHNFYVVTPEKFKNVTNGIAHRRWLCQSNPGLTNLLTELIGDGFVKDASQLAKLKAFEKDSTVLKRLQQVKRENKERLAAYVKKQNGVILNPDSIFDVQVKRLHEYKRQHLNALHILSLYQDLKDNPNLDIQPRTFIFGAKAAPGYFLAKQIIRMICKLSEVLENDPAVRDKLRIVYLEDYRVTLAELLMPASEISEQISLAGTEASGTGNMKMMINGAVTLGTLDGANVEICDAVGEENMFLFGMRTPEVENLQRSGYNPQVYYNNNHRLRRAVDAVRQGFAGATFDEVVHALLGADQYMVMADFEDYCRAQSAIDAVYADPAKFNRMSLRNVAGAGIFSADRAIADYARDIWHVSPLK</sequence>